<organism evidence="2 3">
    <name type="scientific">Nocardia beijingensis</name>
    <dbReference type="NCBI Taxonomy" id="95162"/>
    <lineage>
        <taxon>Bacteria</taxon>
        <taxon>Bacillati</taxon>
        <taxon>Actinomycetota</taxon>
        <taxon>Actinomycetes</taxon>
        <taxon>Mycobacteriales</taxon>
        <taxon>Nocardiaceae</taxon>
        <taxon>Nocardia</taxon>
    </lineage>
</organism>
<protein>
    <recommendedName>
        <fullName evidence="4">WXG100 family type VII secretion target</fullName>
    </recommendedName>
</protein>
<feature type="region of interest" description="Disordered" evidence="1">
    <location>
        <begin position="101"/>
        <end position="129"/>
    </location>
</feature>
<accession>A0ABW7WR89</accession>
<proteinExistence type="predicted"/>
<reference evidence="2 3" key="1">
    <citation type="submission" date="2024-10" db="EMBL/GenBank/DDBJ databases">
        <title>The Natural Products Discovery Center: Release of the First 8490 Sequenced Strains for Exploring Actinobacteria Biosynthetic Diversity.</title>
        <authorList>
            <person name="Kalkreuter E."/>
            <person name="Kautsar S.A."/>
            <person name="Yang D."/>
            <person name="Bader C.D."/>
            <person name="Teijaro C.N."/>
            <person name="Fluegel L."/>
            <person name="Davis C.M."/>
            <person name="Simpson J.R."/>
            <person name="Lauterbach L."/>
            <person name="Steele A.D."/>
            <person name="Gui C."/>
            <person name="Meng S."/>
            <person name="Li G."/>
            <person name="Viehrig K."/>
            <person name="Ye F."/>
            <person name="Su P."/>
            <person name="Kiefer A.F."/>
            <person name="Nichols A."/>
            <person name="Cepeda A.J."/>
            <person name="Yan W."/>
            <person name="Fan B."/>
            <person name="Jiang Y."/>
            <person name="Adhikari A."/>
            <person name="Zheng C.-J."/>
            <person name="Schuster L."/>
            <person name="Cowan T.M."/>
            <person name="Smanski M.J."/>
            <person name="Chevrette M.G."/>
            <person name="De Carvalho L.P.S."/>
            <person name="Shen B."/>
        </authorList>
    </citation>
    <scope>NUCLEOTIDE SEQUENCE [LARGE SCALE GENOMIC DNA]</scope>
    <source>
        <strain evidence="2 3">NPDC019626</strain>
    </source>
</reference>
<evidence type="ECO:0008006" key="4">
    <source>
        <dbReference type="Google" id="ProtNLM"/>
    </source>
</evidence>
<keyword evidence="3" id="KW-1185">Reference proteome</keyword>
<sequence length="141" mass="14663">MAKSLDSEIPELQSAGRQINSHADSLESHVRDVLDVEQSIRGSSRGSTSQALSDALIGLGNQLGTFVKHTRSTAEKLGVTSTRIESADQAGRDAIARIDTHGAGQNGQININGPGQDGQMNINGSGPGIGAPVVSKMNLDF</sequence>
<dbReference type="SUPFAM" id="SSF140453">
    <property type="entry name" value="EsxAB dimer-like"/>
    <property type="match status" value="1"/>
</dbReference>
<evidence type="ECO:0000313" key="2">
    <source>
        <dbReference type="EMBL" id="MFI2325502.1"/>
    </source>
</evidence>
<evidence type="ECO:0000313" key="3">
    <source>
        <dbReference type="Proteomes" id="UP001611450"/>
    </source>
</evidence>
<dbReference type="Gene3D" id="1.10.287.1060">
    <property type="entry name" value="ESAT-6-like"/>
    <property type="match status" value="1"/>
</dbReference>
<name>A0ABW7WR89_9NOCA</name>
<evidence type="ECO:0000256" key="1">
    <source>
        <dbReference type="SAM" id="MobiDB-lite"/>
    </source>
</evidence>
<comment type="caution">
    <text evidence="2">The sequence shown here is derived from an EMBL/GenBank/DDBJ whole genome shotgun (WGS) entry which is preliminary data.</text>
</comment>
<gene>
    <name evidence="2" type="ORF">ACH47G_33910</name>
</gene>
<feature type="compositionally biased region" description="Low complexity" evidence="1">
    <location>
        <begin position="102"/>
        <end position="119"/>
    </location>
</feature>
<dbReference type="EMBL" id="JBIRXV010000013">
    <property type="protein sequence ID" value="MFI2325502.1"/>
    <property type="molecule type" value="Genomic_DNA"/>
</dbReference>
<dbReference type="Proteomes" id="UP001611450">
    <property type="component" value="Unassembled WGS sequence"/>
</dbReference>
<feature type="region of interest" description="Disordered" evidence="1">
    <location>
        <begin position="1"/>
        <end position="24"/>
    </location>
</feature>
<dbReference type="InterPro" id="IPR036689">
    <property type="entry name" value="ESAT-6-like_sf"/>
</dbReference>
<dbReference type="RefSeq" id="WP_396949257.1">
    <property type="nucleotide sequence ID" value="NZ_JBIRXV010000013.1"/>
</dbReference>